<dbReference type="Proteomes" id="UP000627934">
    <property type="component" value="Unassembled WGS sequence"/>
</dbReference>
<dbReference type="AlphaFoldDB" id="A0A8H7IS66"/>
<reference evidence="1" key="1">
    <citation type="submission" date="2016-08" db="EMBL/GenBank/DDBJ databases">
        <authorList>
            <person name="Yan J."/>
        </authorList>
    </citation>
    <scope>NUCLEOTIDE SEQUENCE</scope>
    <source>
        <strain evidence="1">CSS-01s</strain>
    </source>
</reference>
<reference evidence="1" key="2">
    <citation type="journal article" date="2018" name="DNA Res.">
        <title>Comparative genome and transcriptome analyses reveal adaptations to opportunistic infections in woody plant degrading pathogens of Botryosphaeriaceae.</title>
        <authorList>
            <person name="Yan J.Y."/>
            <person name="Zhao W.S."/>
            <person name="Chen Z."/>
            <person name="Xing Q.K."/>
            <person name="Zhang W."/>
            <person name="Chethana K.W.T."/>
            <person name="Xue M.F."/>
            <person name="Xu J.P."/>
            <person name="Phillips A.J.L."/>
            <person name="Wang Y."/>
            <person name="Liu J.H."/>
            <person name="Liu M."/>
            <person name="Zhou Y."/>
            <person name="Jayawardena R.S."/>
            <person name="Manawasinghe I.S."/>
            <person name="Huang J.B."/>
            <person name="Qiao G.H."/>
            <person name="Fu C.Y."/>
            <person name="Guo F.F."/>
            <person name="Dissanayake A.J."/>
            <person name="Peng Y.L."/>
            <person name="Hyde K.D."/>
            <person name="Li X.H."/>
        </authorList>
    </citation>
    <scope>NUCLEOTIDE SEQUENCE</scope>
    <source>
        <strain evidence="1">CSS-01s</strain>
    </source>
</reference>
<evidence type="ECO:0000313" key="2">
    <source>
        <dbReference type="Proteomes" id="UP000627934"/>
    </source>
</evidence>
<proteinExistence type="predicted"/>
<sequence length="141" mass="15824">MKLCYSLYKIADAIGTARHEASLVAAEVSAFSHALNAVSKCVDKPSANTKELHQTVLVLLNCCNGVITDLELELCVQDLAHPFMSPSRWAKFRVRIIWLFQRPKVCFLRQSMESLKMSLHLLVSTMDFTEAVKMRAPSVIV</sequence>
<organism evidence="1 2">
    <name type="scientific">Lasiodiplodia theobromae</name>
    <dbReference type="NCBI Taxonomy" id="45133"/>
    <lineage>
        <taxon>Eukaryota</taxon>
        <taxon>Fungi</taxon>
        <taxon>Dikarya</taxon>
        <taxon>Ascomycota</taxon>
        <taxon>Pezizomycotina</taxon>
        <taxon>Dothideomycetes</taxon>
        <taxon>Dothideomycetes incertae sedis</taxon>
        <taxon>Botryosphaeriales</taxon>
        <taxon>Botryosphaeriaceae</taxon>
        <taxon>Lasiodiplodia</taxon>
    </lineage>
</organism>
<gene>
    <name evidence="1" type="ORF">BFW01_g1354</name>
</gene>
<protein>
    <submittedName>
        <fullName evidence="1">Uncharacterized protein</fullName>
    </submittedName>
</protein>
<accession>A0A8H7IS66</accession>
<name>A0A8H7IS66_9PEZI</name>
<dbReference type="EMBL" id="MDYX01000041">
    <property type="protein sequence ID" value="KAF9630792.1"/>
    <property type="molecule type" value="Genomic_DNA"/>
</dbReference>
<evidence type="ECO:0000313" key="1">
    <source>
        <dbReference type="EMBL" id="KAF9630792.1"/>
    </source>
</evidence>
<comment type="caution">
    <text evidence="1">The sequence shown here is derived from an EMBL/GenBank/DDBJ whole genome shotgun (WGS) entry which is preliminary data.</text>
</comment>